<dbReference type="Proteomes" id="UP000770661">
    <property type="component" value="Unassembled WGS sequence"/>
</dbReference>
<organism evidence="1 2">
    <name type="scientific">Chionoecetes opilio</name>
    <name type="common">Atlantic snow crab</name>
    <name type="synonym">Cancer opilio</name>
    <dbReference type="NCBI Taxonomy" id="41210"/>
    <lineage>
        <taxon>Eukaryota</taxon>
        <taxon>Metazoa</taxon>
        <taxon>Ecdysozoa</taxon>
        <taxon>Arthropoda</taxon>
        <taxon>Crustacea</taxon>
        <taxon>Multicrustacea</taxon>
        <taxon>Malacostraca</taxon>
        <taxon>Eumalacostraca</taxon>
        <taxon>Eucarida</taxon>
        <taxon>Decapoda</taxon>
        <taxon>Pleocyemata</taxon>
        <taxon>Brachyura</taxon>
        <taxon>Eubrachyura</taxon>
        <taxon>Majoidea</taxon>
        <taxon>Majidae</taxon>
        <taxon>Chionoecetes</taxon>
    </lineage>
</organism>
<name>A0A8J8WFZ0_CHIOP</name>
<comment type="caution">
    <text evidence="1">The sequence shown here is derived from an EMBL/GenBank/DDBJ whole genome shotgun (WGS) entry which is preliminary data.</text>
</comment>
<evidence type="ECO:0000313" key="1">
    <source>
        <dbReference type="EMBL" id="KAG0699633.1"/>
    </source>
</evidence>
<keyword evidence="2" id="KW-1185">Reference proteome</keyword>
<gene>
    <name evidence="1" type="ORF">GWK47_025768</name>
</gene>
<accession>A0A8J8WFZ0</accession>
<evidence type="ECO:0000313" key="2">
    <source>
        <dbReference type="Proteomes" id="UP000770661"/>
    </source>
</evidence>
<dbReference type="AlphaFoldDB" id="A0A8J8WFZ0"/>
<proteinExistence type="predicted"/>
<sequence length="132" mass="14629">MSTMSSAWEQGGGHHHGKRRQLCGCLQVLRCREYACGGRGGAGTLRWWLASLPTCMPSWRRWLLLWLSCPSTTDCTHPNLIATADVQSVAEWNQGLRAPFTKAAERPRGLGTFQNRSSVVANSIKGEDWEGN</sequence>
<reference evidence="1" key="1">
    <citation type="submission" date="2020-07" db="EMBL/GenBank/DDBJ databases">
        <title>The High-quality genome of the commercially important snow crab, Chionoecetes opilio.</title>
        <authorList>
            <person name="Jeong J.-H."/>
            <person name="Ryu S."/>
        </authorList>
    </citation>
    <scope>NUCLEOTIDE SEQUENCE</scope>
    <source>
        <strain evidence="1">MADBK_172401_WGS</strain>
        <tissue evidence="1">Digestive gland</tissue>
    </source>
</reference>
<dbReference type="EMBL" id="JACEEZ010025566">
    <property type="protein sequence ID" value="KAG0699633.1"/>
    <property type="molecule type" value="Genomic_DNA"/>
</dbReference>
<protein>
    <submittedName>
        <fullName evidence="1">Uncharacterized protein</fullName>
    </submittedName>
</protein>